<dbReference type="GO" id="GO:0005886">
    <property type="term" value="C:plasma membrane"/>
    <property type="evidence" value="ECO:0000318"/>
    <property type="project" value="GO_Central"/>
</dbReference>
<feature type="domain" description="Protein kinase" evidence="14">
    <location>
        <begin position="1"/>
        <end position="257"/>
    </location>
</feature>
<dbReference type="FunFam" id="1.10.510.10:FF:000060">
    <property type="entry name" value="G-type lectin S-receptor-like serine/threonine-protein kinase"/>
    <property type="match status" value="1"/>
</dbReference>
<dbReference type="GO" id="GO:0005524">
    <property type="term" value="F:ATP binding"/>
    <property type="evidence" value="ECO:0007669"/>
    <property type="project" value="UniProtKB-UniRule"/>
</dbReference>
<dbReference type="OMA" id="NCNTTEV"/>
<keyword evidence="4" id="KW-0732">Signal</keyword>
<feature type="binding site" evidence="12">
    <location>
        <position position="27"/>
    </location>
    <ligand>
        <name>ATP</name>
        <dbReference type="ChEBI" id="CHEBI:30616"/>
    </ligand>
</feature>
<dbReference type="PANTHER" id="PTHR27002">
    <property type="entry name" value="RECEPTOR-LIKE SERINE/THREONINE-PROTEIN KINASE SD1-8"/>
    <property type="match status" value="1"/>
</dbReference>
<dbReference type="Gene3D" id="3.30.200.20">
    <property type="entry name" value="Phosphorylase Kinase, domain 1"/>
    <property type="match status" value="1"/>
</dbReference>
<dbReference type="SUPFAM" id="SSF56112">
    <property type="entry name" value="Protein kinase-like (PK-like)"/>
    <property type="match status" value="1"/>
</dbReference>
<keyword evidence="16" id="KW-0675">Receptor</keyword>
<gene>
    <name evidence="16" type="ORF">HannXRQ_Chr15g0482621</name>
    <name evidence="15" type="ORF">HanXRQr2_Chr15g0699051</name>
</gene>
<evidence type="ECO:0000259" key="14">
    <source>
        <dbReference type="PROSITE" id="PS50011"/>
    </source>
</evidence>
<evidence type="ECO:0000256" key="13">
    <source>
        <dbReference type="RuleBase" id="RU000304"/>
    </source>
</evidence>
<dbReference type="Gramene" id="mRNA:HanXRQr2_Chr15g0699051">
    <property type="protein sequence ID" value="mRNA:HanXRQr2_Chr15g0699051"/>
    <property type="gene ID" value="HanXRQr2_Chr15g0699051"/>
</dbReference>
<dbReference type="EMBL" id="CM007904">
    <property type="protein sequence ID" value="OTF95396.1"/>
    <property type="molecule type" value="Genomic_DNA"/>
</dbReference>
<dbReference type="InterPro" id="IPR001245">
    <property type="entry name" value="Ser-Thr/Tyr_kinase_cat_dom"/>
</dbReference>
<dbReference type="EC" id="2.7.11.1" evidence="1"/>
<comment type="catalytic activity">
    <reaction evidence="11">
        <text>L-seryl-[protein] + ATP = O-phospho-L-seryl-[protein] + ADP + H(+)</text>
        <dbReference type="Rhea" id="RHEA:17989"/>
        <dbReference type="Rhea" id="RHEA-COMP:9863"/>
        <dbReference type="Rhea" id="RHEA-COMP:11604"/>
        <dbReference type="ChEBI" id="CHEBI:15378"/>
        <dbReference type="ChEBI" id="CHEBI:29999"/>
        <dbReference type="ChEBI" id="CHEBI:30616"/>
        <dbReference type="ChEBI" id="CHEBI:83421"/>
        <dbReference type="ChEBI" id="CHEBI:456216"/>
        <dbReference type="EC" id="2.7.11.1"/>
    </reaction>
</comment>
<dbReference type="Gene3D" id="1.10.510.10">
    <property type="entry name" value="Transferase(Phosphotransferase) domain 1"/>
    <property type="match status" value="1"/>
</dbReference>
<evidence type="ECO:0000256" key="8">
    <source>
        <dbReference type="ARBA" id="ARBA00023157"/>
    </source>
</evidence>
<keyword evidence="6" id="KW-0418">Kinase</keyword>
<keyword evidence="5 12" id="KW-0547">Nucleotide-binding</keyword>
<proteinExistence type="inferred from homology"/>
<dbReference type="SMART" id="SM00220">
    <property type="entry name" value="S_TKc"/>
    <property type="match status" value="1"/>
</dbReference>
<dbReference type="PROSITE" id="PS00108">
    <property type="entry name" value="PROTEIN_KINASE_ST"/>
    <property type="match status" value="1"/>
</dbReference>
<evidence type="ECO:0000313" key="17">
    <source>
        <dbReference type="Proteomes" id="UP000215914"/>
    </source>
</evidence>
<evidence type="ECO:0000256" key="10">
    <source>
        <dbReference type="ARBA" id="ARBA00047899"/>
    </source>
</evidence>
<comment type="catalytic activity">
    <reaction evidence="10">
        <text>L-threonyl-[protein] + ATP = O-phospho-L-threonyl-[protein] + ADP + H(+)</text>
        <dbReference type="Rhea" id="RHEA:46608"/>
        <dbReference type="Rhea" id="RHEA-COMP:11060"/>
        <dbReference type="Rhea" id="RHEA-COMP:11605"/>
        <dbReference type="ChEBI" id="CHEBI:15378"/>
        <dbReference type="ChEBI" id="CHEBI:30013"/>
        <dbReference type="ChEBI" id="CHEBI:30616"/>
        <dbReference type="ChEBI" id="CHEBI:61977"/>
        <dbReference type="ChEBI" id="CHEBI:456216"/>
        <dbReference type="EC" id="2.7.11.1"/>
    </reaction>
</comment>
<evidence type="ECO:0000256" key="3">
    <source>
        <dbReference type="ARBA" id="ARBA00022679"/>
    </source>
</evidence>
<evidence type="ECO:0000313" key="15">
    <source>
        <dbReference type="EMBL" id="KAF5765039.1"/>
    </source>
</evidence>
<keyword evidence="9" id="KW-0325">Glycoprotein</keyword>
<evidence type="ECO:0000256" key="11">
    <source>
        <dbReference type="ARBA" id="ARBA00048679"/>
    </source>
</evidence>
<keyword evidence="2 13" id="KW-0723">Serine/threonine-protein kinase</keyword>
<dbReference type="EMBL" id="MNCJ02000330">
    <property type="protein sequence ID" value="KAF5765039.1"/>
    <property type="molecule type" value="Genomic_DNA"/>
</dbReference>
<reference evidence="16" key="2">
    <citation type="submission" date="2017-02" db="EMBL/GenBank/DDBJ databases">
        <title>Sunflower complete genome.</title>
        <authorList>
            <person name="Langlade N."/>
            <person name="Munos S."/>
        </authorList>
    </citation>
    <scope>NUCLEOTIDE SEQUENCE [LARGE SCALE GENOMIC DNA]</scope>
    <source>
        <tissue evidence="16">Leaves</tissue>
    </source>
</reference>
<name>A0A251S942_HELAN</name>
<accession>A0A251S942</accession>
<comment type="similarity">
    <text evidence="13">Belongs to the protein kinase superfamily.</text>
</comment>
<protein>
    <recommendedName>
        <fullName evidence="1">non-specific serine/threonine protein kinase</fullName>
        <ecNumber evidence="1">2.7.11.1</ecNumber>
    </recommendedName>
</protein>
<dbReference type="InterPro" id="IPR011009">
    <property type="entry name" value="Kinase-like_dom_sf"/>
</dbReference>
<dbReference type="GO" id="GO:0004674">
    <property type="term" value="F:protein serine/threonine kinase activity"/>
    <property type="evidence" value="ECO:0000318"/>
    <property type="project" value="GO_Central"/>
</dbReference>
<dbReference type="Proteomes" id="UP000215914">
    <property type="component" value="Chromosome 15"/>
</dbReference>
<evidence type="ECO:0000313" key="16">
    <source>
        <dbReference type="EMBL" id="OTF95396.1"/>
    </source>
</evidence>
<evidence type="ECO:0000256" key="1">
    <source>
        <dbReference type="ARBA" id="ARBA00012513"/>
    </source>
</evidence>
<dbReference type="PROSITE" id="PS50011">
    <property type="entry name" value="PROTEIN_KINASE_DOM"/>
    <property type="match status" value="1"/>
</dbReference>
<dbReference type="AlphaFoldDB" id="A0A251S942"/>
<keyword evidence="17" id="KW-1185">Reference proteome</keyword>
<keyword evidence="7 12" id="KW-0067">ATP-binding</keyword>
<evidence type="ECO:0000256" key="7">
    <source>
        <dbReference type="ARBA" id="ARBA00022840"/>
    </source>
</evidence>
<sequence>MQKKLGQGGFGRVYKGILMEGEVVAVKRLSKTSGQGIQELQNEVRLIAKLQHRNLVRLLGCCIEVEEKLLVYEYMEHKSLDTFLFDKEKNARVNWQKRLDIISGIARGLLYLHQDSRFRIIHRDLKVGNILLDKNMNPKISDFGMAWIFGGEQTEAKTKIVARTYGYMSPEYAMNGIFSIKSDVFSFGVLVLEIVSGKRNKGFYCGGNLVNLIGHVWNLWNEGKALEILDESIGVEFSQDQVLRCIHIGLLCVQEHA</sequence>
<dbReference type="FunFam" id="3.30.200.20:FF:000924">
    <property type="entry name" value="Uncharacterized protein"/>
    <property type="match status" value="1"/>
</dbReference>
<dbReference type="InterPro" id="IPR000719">
    <property type="entry name" value="Prot_kinase_dom"/>
</dbReference>
<evidence type="ECO:0000256" key="4">
    <source>
        <dbReference type="ARBA" id="ARBA00022729"/>
    </source>
</evidence>
<reference evidence="15 17" key="1">
    <citation type="journal article" date="2017" name="Nature">
        <title>The sunflower genome provides insights into oil metabolism, flowering and Asterid evolution.</title>
        <authorList>
            <person name="Badouin H."/>
            <person name="Gouzy J."/>
            <person name="Grassa C.J."/>
            <person name="Murat F."/>
            <person name="Staton S.E."/>
            <person name="Cottret L."/>
            <person name="Lelandais-Briere C."/>
            <person name="Owens G.L."/>
            <person name="Carrere S."/>
            <person name="Mayjonade B."/>
            <person name="Legrand L."/>
            <person name="Gill N."/>
            <person name="Kane N.C."/>
            <person name="Bowers J.E."/>
            <person name="Hubner S."/>
            <person name="Bellec A."/>
            <person name="Berard A."/>
            <person name="Berges H."/>
            <person name="Blanchet N."/>
            <person name="Boniface M.C."/>
            <person name="Brunel D."/>
            <person name="Catrice O."/>
            <person name="Chaidir N."/>
            <person name="Claudel C."/>
            <person name="Donnadieu C."/>
            <person name="Faraut T."/>
            <person name="Fievet G."/>
            <person name="Helmstetter N."/>
            <person name="King M."/>
            <person name="Knapp S.J."/>
            <person name="Lai Z."/>
            <person name="Le Paslier M.C."/>
            <person name="Lippi Y."/>
            <person name="Lorenzon L."/>
            <person name="Mandel J.R."/>
            <person name="Marage G."/>
            <person name="Marchand G."/>
            <person name="Marquand E."/>
            <person name="Bret-Mestries E."/>
            <person name="Morien E."/>
            <person name="Nambeesan S."/>
            <person name="Nguyen T."/>
            <person name="Pegot-Espagnet P."/>
            <person name="Pouilly N."/>
            <person name="Raftis F."/>
            <person name="Sallet E."/>
            <person name="Schiex T."/>
            <person name="Thomas J."/>
            <person name="Vandecasteele C."/>
            <person name="Vares D."/>
            <person name="Vear F."/>
            <person name="Vautrin S."/>
            <person name="Crespi M."/>
            <person name="Mangin B."/>
            <person name="Burke J.M."/>
            <person name="Salse J."/>
            <person name="Munos S."/>
            <person name="Vincourt P."/>
            <person name="Rieseberg L.H."/>
            <person name="Langlade N.B."/>
        </authorList>
    </citation>
    <scope>NUCLEOTIDE SEQUENCE [LARGE SCALE GENOMIC DNA]</scope>
    <source>
        <strain evidence="17">cv. SF193</strain>
        <tissue evidence="15">Leaves</tissue>
    </source>
</reference>
<evidence type="ECO:0000256" key="9">
    <source>
        <dbReference type="ARBA" id="ARBA00023180"/>
    </source>
</evidence>
<dbReference type="PANTHER" id="PTHR27002:SF150">
    <property type="entry name" value="RECEPTOR-LIKE SERINE_THREONINE-PROTEIN KINASE SD1-8"/>
    <property type="match status" value="1"/>
</dbReference>
<evidence type="ECO:0000256" key="6">
    <source>
        <dbReference type="ARBA" id="ARBA00022777"/>
    </source>
</evidence>
<dbReference type="PROSITE" id="PS00107">
    <property type="entry name" value="PROTEIN_KINASE_ATP"/>
    <property type="match status" value="1"/>
</dbReference>
<dbReference type="InterPro" id="IPR008271">
    <property type="entry name" value="Ser/Thr_kinase_AS"/>
</dbReference>
<dbReference type="GO" id="GO:0007165">
    <property type="term" value="P:signal transduction"/>
    <property type="evidence" value="ECO:0000318"/>
    <property type="project" value="GO_Central"/>
</dbReference>
<evidence type="ECO:0000256" key="2">
    <source>
        <dbReference type="ARBA" id="ARBA00022527"/>
    </source>
</evidence>
<keyword evidence="3 15" id="KW-0808">Transferase</keyword>
<evidence type="ECO:0000256" key="12">
    <source>
        <dbReference type="PROSITE-ProRule" id="PRU10141"/>
    </source>
</evidence>
<organism evidence="16 17">
    <name type="scientific">Helianthus annuus</name>
    <name type="common">Common sunflower</name>
    <dbReference type="NCBI Taxonomy" id="4232"/>
    <lineage>
        <taxon>Eukaryota</taxon>
        <taxon>Viridiplantae</taxon>
        <taxon>Streptophyta</taxon>
        <taxon>Embryophyta</taxon>
        <taxon>Tracheophyta</taxon>
        <taxon>Spermatophyta</taxon>
        <taxon>Magnoliopsida</taxon>
        <taxon>eudicotyledons</taxon>
        <taxon>Gunneridae</taxon>
        <taxon>Pentapetalae</taxon>
        <taxon>asterids</taxon>
        <taxon>campanulids</taxon>
        <taxon>Asterales</taxon>
        <taxon>Asteraceae</taxon>
        <taxon>Asteroideae</taxon>
        <taxon>Heliantheae alliance</taxon>
        <taxon>Heliantheae</taxon>
        <taxon>Helianthus</taxon>
    </lineage>
</organism>
<dbReference type="GO" id="GO:0006955">
    <property type="term" value="P:immune response"/>
    <property type="evidence" value="ECO:0000318"/>
    <property type="project" value="GO_Central"/>
</dbReference>
<evidence type="ECO:0000256" key="5">
    <source>
        <dbReference type="ARBA" id="ARBA00022741"/>
    </source>
</evidence>
<dbReference type="Pfam" id="PF07714">
    <property type="entry name" value="PK_Tyr_Ser-Thr"/>
    <property type="match status" value="1"/>
</dbReference>
<dbReference type="InParanoid" id="A0A251S942"/>
<dbReference type="InterPro" id="IPR017441">
    <property type="entry name" value="Protein_kinase_ATP_BS"/>
</dbReference>
<keyword evidence="8" id="KW-1015">Disulfide bond</keyword>
<reference evidence="15" key="3">
    <citation type="submission" date="2020-06" db="EMBL/GenBank/DDBJ databases">
        <title>Helianthus annuus Genome sequencing and assembly Release 2.</title>
        <authorList>
            <person name="Gouzy J."/>
            <person name="Langlade N."/>
            <person name="Munos S."/>
        </authorList>
    </citation>
    <scope>NUCLEOTIDE SEQUENCE</scope>
    <source>
        <tissue evidence="15">Leaves</tissue>
    </source>
</reference>